<feature type="domain" description="ABC transporter" evidence="5">
    <location>
        <begin position="2"/>
        <end position="193"/>
    </location>
</feature>
<keyword evidence="4" id="KW-0067">ATP-binding</keyword>
<reference evidence="7" key="1">
    <citation type="submission" date="2018-06" db="EMBL/GenBank/DDBJ databases">
        <authorList>
            <person name="Zhirakovskaya E."/>
        </authorList>
    </citation>
    <scope>NUCLEOTIDE SEQUENCE</scope>
</reference>
<dbReference type="InterPro" id="IPR027417">
    <property type="entry name" value="P-loop_NTPase"/>
</dbReference>
<dbReference type="Pfam" id="PF00005">
    <property type="entry name" value="ABC_tran"/>
    <property type="match status" value="1"/>
</dbReference>
<gene>
    <name evidence="7" type="ORF">MNBD_ACTINO02-2206</name>
</gene>
<accession>A0A3B0SUP2</accession>
<feature type="domain" description="Mop" evidence="6">
    <location>
        <begin position="251"/>
        <end position="315"/>
    </location>
</feature>
<dbReference type="Gene3D" id="3.40.50.300">
    <property type="entry name" value="P-loop containing nucleotide triphosphate hydrolases"/>
    <property type="match status" value="1"/>
</dbReference>
<dbReference type="SUPFAM" id="SSF50331">
    <property type="entry name" value="MOP-like"/>
    <property type="match status" value="1"/>
</dbReference>
<name>A0A3B0SUP2_9ZZZZ</name>
<evidence type="ECO:0000256" key="4">
    <source>
        <dbReference type="ARBA" id="ARBA00022840"/>
    </source>
</evidence>
<dbReference type="PROSITE" id="PS51866">
    <property type="entry name" value="MOP"/>
    <property type="match status" value="1"/>
</dbReference>
<dbReference type="GO" id="GO:0005524">
    <property type="term" value="F:ATP binding"/>
    <property type="evidence" value="ECO:0007669"/>
    <property type="project" value="UniProtKB-KW"/>
</dbReference>
<evidence type="ECO:0000256" key="1">
    <source>
        <dbReference type="ARBA" id="ARBA00022448"/>
    </source>
</evidence>
<dbReference type="SMART" id="SM00382">
    <property type="entry name" value="AAA"/>
    <property type="match status" value="1"/>
</dbReference>
<evidence type="ECO:0008006" key="8">
    <source>
        <dbReference type="Google" id="ProtNLM"/>
    </source>
</evidence>
<evidence type="ECO:0000256" key="3">
    <source>
        <dbReference type="ARBA" id="ARBA00022741"/>
    </source>
</evidence>
<dbReference type="PANTHER" id="PTHR42781:SF4">
    <property type="entry name" value="SPERMIDINE_PUTRESCINE IMPORT ATP-BINDING PROTEIN POTA"/>
    <property type="match status" value="1"/>
</dbReference>
<dbReference type="InterPro" id="IPR017871">
    <property type="entry name" value="ABC_transporter-like_CS"/>
</dbReference>
<dbReference type="InterPro" id="IPR005116">
    <property type="entry name" value="Transp-assoc_OB_typ1"/>
</dbReference>
<dbReference type="PROSITE" id="PS50893">
    <property type="entry name" value="ABC_TRANSPORTER_2"/>
    <property type="match status" value="1"/>
</dbReference>
<protein>
    <recommendedName>
        <fullName evidence="8">Molybdenum transport ATP-binding protein ModC (TC 3.A.1.8.1)</fullName>
    </recommendedName>
</protein>
<keyword evidence="1" id="KW-0813">Transport</keyword>
<dbReference type="InterPro" id="IPR008995">
    <property type="entry name" value="Mo/tungstate-bd_C_term_dom"/>
</dbReference>
<dbReference type="InterPro" id="IPR003439">
    <property type="entry name" value="ABC_transporter-like_ATP-bd"/>
</dbReference>
<dbReference type="EMBL" id="UOEK01000448">
    <property type="protein sequence ID" value="VAW08210.1"/>
    <property type="molecule type" value="Genomic_DNA"/>
</dbReference>
<dbReference type="Pfam" id="PF03459">
    <property type="entry name" value="TOBE"/>
    <property type="match status" value="1"/>
</dbReference>
<dbReference type="PANTHER" id="PTHR42781">
    <property type="entry name" value="SPERMIDINE/PUTRESCINE IMPORT ATP-BINDING PROTEIN POTA"/>
    <property type="match status" value="1"/>
</dbReference>
<evidence type="ECO:0000259" key="6">
    <source>
        <dbReference type="PROSITE" id="PS51866"/>
    </source>
</evidence>
<dbReference type="InterPro" id="IPR050093">
    <property type="entry name" value="ABC_SmlMolc_Importer"/>
</dbReference>
<dbReference type="PROSITE" id="PS00211">
    <property type="entry name" value="ABC_TRANSPORTER_1"/>
    <property type="match status" value="1"/>
</dbReference>
<sequence length="317" mass="33460">MVRGRSAPIPADLPVPPTGRLVVFGPNGAGKSTLLRHEFATRTDVAYLPQHTWMLRGPAHRTLTIGLGRMERARAEEWARQLGVADTLDRRGRSLSGGEQKRVNLARVLASNAKVLLLDEPLAPIDRLDRGLVIRSIAEAAEGRVAVVVAHDRDVVAMLATEVAVLVDGVVRQQGPVAEVMHAPASEDIARVIGVENVLVGAISDVTDAMCTVVCGPVSISARRSDSLDLGDRVAVMFGAETVLVSLDDATTSAQNHWGGTVDSIVRLGSLVQLTVNVGVPVIAVITPAAQDALEVEQGTAVFVSVKATAVRAVERA</sequence>
<dbReference type="InterPro" id="IPR004606">
    <property type="entry name" value="Mop_domain"/>
</dbReference>
<evidence type="ECO:0000313" key="7">
    <source>
        <dbReference type="EMBL" id="VAW08210.1"/>
    </source>
</evidence>
<proteinExistence type="predicted"/>
<dbReference type="AlphaFoldDB" id="A0A3B0SUP2"/>
<evidence type="ECO:0000259" key="5">
    <source>
        <dbReference type="PROSITE" id="PS50893"/>
    </source>
</evidence>
<organism evidence="7">
    <name type="scientific">hydrothermal vent metagenome</name>
    <dbReference type="NCBI Taxonomy" id="652676"/>
    <lineage>
        <taxon>unclassified sequences</taxon>
        <taxon>metagenomes</taxon>
        <taxon>ecological metagenomes</taxon>
    </lineage>
</organism>
<dbReference type="GO" id="GO:0015689">
    <property type="term" value="P:molybdate ion transport"/>
    <property type="evidence" value="ECO:0007669"/>
    <property type="project" value="InterPro"/>
</dbReference>
<dbReference type="InterPro" id="IPR003593">
    <property type="entry name" value="AAA+_ATPase"/>
</dbReference>
<dbReference type="GO" id="GO:0016887">
    <property type="term" value="F:ATP hydrolysis activity"/>
    <property type="evidence" value="ECO:0007669"/>
    <property type="project" value="InterPro"/>
</dbReference>
<dbReference type="Gene3D" id="2.40.50.100">
    <property type="match status" value="1"/>
</dbReference>
<dbReference type="SUPFAM" id="SSF52540">
    <property type="entry name" value="P-loop containing nucleoside triphosphate hydrolases"/>
    <property type="match status" value="1"/>
</dbReference>
<evidence type="ECO:0000256" key="2">
    <source>
        <dbReference type="ARBA" id="ARBA00022505"/>
    </source>
</evidence>
<keyword evidence="3" id="KW-0547">Nucleotide-binding</keyword>
<keyword evidence="2" id="KW-0500">Molybdenum</keyword>